<proteinExistence type="inferred from homology"/>
<dbReference type="PANTHER" id="PTHR22893">
    <property type="entry name" value="NADH OXIDOREDUCTASE-RELATED"/>
    <property type="match status" value="1"/>
</dbReference>
<protein>
    <submittedName>
        <fullName evidence="5">Zinc-binding dehydrogenase</fullName>
    </submittedName>
</protein>
<dbReference type="SUPFAM" id="SSF50129">
    <property type="entry name" value="GroES-like"/>
    <property type="match status" value="1"/>
</dbReference>
<evidence type="ECO:0000313" key="6">
    <source>
        <dbReference type="Proteomes" id="UP000440498"/>
    </source>
</evidence>
<dbReference type="InterPro" id="IPR020843">
    <property type="entry name" value="ER"/>
</dbReference>
<evidence type="ECO:0000256" key="1">
    <source>
        <dbReference type="ARBA" id="ARBA00001917"/>
    </source>
</evidence>
<dbReference type="CDD" id="cd05289">
    <property type="entry name" value="MDR_like_2"/>
    <property type="match status" value="1"/>
</dbReference>
<dbReference type="InterPro" id="IPR013785">
    <property type="entry name" value="Aldolase_TIM"/>
</dbReference>
<dbReference type="GO" id="GO:0010181">
    <property type="term" value="F:FMN binding"/>
    <property type="evidence" value="ECO:0007669"/>
    <property type="project" value="InterPro"/>
</dbReference>
<evidence type="ECO:0000259" key="4">
    <source>
        <dbReference type="SMART" id="SM00829"/>
    </source>
</evidence>
<dbReference type="Pfam" id="PF08240">
    <property type="entry name" value="ADH_N"/>
    <property type="match status" value="1"/>
</dbReference>
<dbReference type="Gene3D" id="3.40.50.720">
    <property type="entry name" value="NAD(P)-binding Rossmann-like Domain"/>
    <property type="match status" value="1"/>
</dbReference>
<name>A0A6A7N904_9BURK</name>
<dbReference type="SUPFAM" id="SSF51735">
    <property type="entry name" value="NAD(P)-binding Rossmann-fold domains"/>
    <property type="match status" value="1"/>
</dbReference>
<feature type="domain" description="Enoyl reductase (ER)" evidence="4">
    <location>
        <begin position="367"/>
        <end position="659"/>
    </location>
</feature>
<dbReference type="InterPro" id="IPR011032">
    <property type="entry name" value="GroES-like_sf"/>
</dbReference>
<evidence type="ECO:0000256" key="2">
    <source>
        <dbReference type="ARBA" id="ARBA00005979"/>
    </source>
</evidence>
<dbReference type="InterPro" id="IPR002364">
    <property type="entry name" value="Quin_OxRdtase/zeta-crystal_CS"/>
</dbReference>
<keyword evidence="3" id="KW-0560">Oxidoreductase</keyword>
<dbReference type="Pfam" id="PF13602">
    <property type="entry name" value="ADH_zinc_N_2"/>
    <property type="match status" value="1"/>
</dbReference>
<dbReference type="Gene3D" id="3.90.180.10">
    <property type="entry name" value="Medium-chain alcohol dehydrogenases, catalytic domain"/>
    <property type="match status" value="1"/>
</dbReference>
<organism evidence="5 6">
    <name type="scientific">Rugamonas aquatica</name>
    <dbReference type="NCBI Taxonomy" id="2743357"/>
    <lineage>
        <taxon>Bacteria</taxon>
        <taxon>Pseudomonadati</taxon>
        <taxon>Pseudomonadota</taxon>
        <taxon>Betaproteobacteria</taxon>
        <taxon>Burkholderiales</taxon>
        <taxon>Oxalobacteraceae</taxon>
        <taxon>Telluria group</taxon>
        <taxon>Rugamonas</taxon>
    </lineage>
</organism>
<dbReference type="AlphaFoldDB" id="A0A6A7N904"/>
<dbReference type="SMART" id="SM00829">
    <property type="entry name" value="PKS_ER"/>
    <property type="match status" value="1"/>
</dbReference>
<dbReference type="PROSITE" id="PS01162">
    <property type="entry name" value="QOR_ZETA_CRYSTAL"/>
    <property type="match status" value="1"/>
</dbReference>
<dbReference type="GO" id="GO:0016628">
    <property type="term" value="F:oxidoreductase activity, acting on the CH-CH group of donors, NAD or NADP as acceptor"/>
    <property type="evidence" value="ECO:0007669"/>
    <property type="project" value="UniProtKB-ARBA"/>
</dbReference>
<comment type="cofactor">
    <cofactor evidence="1">
        <name>FMN</name>
        <dbReference type="ChEBI" id="CHEBI:58210"/>
    </cofactor>
</comment>
<reference evidence="5 6" key="1">
    <citation type="submission" date="2019-10" db="EMBL/GenBank/DDBJ databases">
        <title>Two novel species isolated from a subtropical stream in China.</title>
        <authorList>
            <person name="Lu H."/>
        </authorList>
    </citation>
    <scope>NUCLEOTIDE SEQUENCE [LARGE SCALE GENOMIC DNA]</scope>
    <source>
        <strain evidence="5 6">FT29W</strain>
    </source>
</reference>
<evidence type="ECO:0000313" key="5">
    <source>
        <dbReference type="EMBL" id="MQA41348.1"/>
    </source>
</evidence>
<dbReference type="SUPFAM" id="SSF51395">
    <property type="entry name" value="FMN-linked oxidoreductases"/>
    <property type="match status" value="1"/>
</dbReference>
<dbReference type="GO" id="GO:0005829">
    <property type="term" value="C:cytosol"/>
    <property type="evidence" value="ECO:0007669"/>
    <property type="project" value="UniProtKB-ARBA"/>
</dbReference>
<dbReference type="GO" id="GO:0008270">
    <property type="term" value="F:zinc ion binding"/>
    <property type="evidence" value="ECO:0007669"/>
    <property type="project" value="InterPro"/>
</dbReference>
<sequence length="661" mass="69715">MNTLSTAVQIGRYTLRNRMVMAPMTRSRANDADGVQSELAVTYYRQRATAGLIVTEGVFPSAMGKGYVRTPGIHTDAQVAAWKQVADAVHAEGGRIFMQLMHTGRISHPSMLPGGALPVAPSAIKPAGQSFTAKGMEDFVMPRALETSEVAGIVAEYRQATRRALEAGFDGVELHAASGYLPEQFLSSGSNQRSDQYGGSIANRARFILEVLDAMIAEAGSDRVGIKISPEMGFNDIKDESLVETYAYLVRQLAPLNLAYLHVAKFKAEYDYHGALRPLFNGAYILGGGQTRESGEQRIAAGEADAVAYGSAFLANPDLPRRFALQAPLNAPNPALFYAPGAQGYIDYPAQADAPANRALRIHAYGGEEVMQWDDVPAPQPGAGEVLVRVAAAGVNGLDWKIRDGLVKDVFQLPLPATLGLELAGEVAAVGAGVDGYAIGDRVFGALGGLGAYAGHVAVAASKLALTPATMDDATAAAIPVAAMTAWQALFETGRLQRGETVLIHGAAGGVGGYAVQFAKQAGVRVLATAQGRNADLLHRLGADQVIDYKTTRFEDVAKNVDLVFDLVGGETLDRSWQVLSPQGRIVSIAAPDIAARVPEGRRGSWHTMHPDGALLARIAAQAAGGELTVVVSEVVTADQAPAAIERNKTGHGAGKTVIRF</sequence>
<dbReference type="CDD" id="cd02933">
    <property type="entry name" value="OYE_like_FMN"/>
    <property type="match status" value="1"/>
</dbReference>
<dbReference type="InterPro" id="IPR001155">
    <property type="entry name" value="OxRdtase_FMN_N"/>
</dbReference>
<evidence type="ECO:0000256" key="3">
    <source>
        <dbReference type="ARBA" id="ARBA00023002"/>
    </source>
</evidence>
<dbReference type="FunFam" id="3.20.20.70:FF:000059">
    <property type="entry name" value="N-ethylmaleimide reductase, FMN-linked"/>
    <property type="match status" value="1"/>
</dbReference>
<dbReference type="InterPro" id="IPR045247">
    <property type="entry name" value="Oye-like"/>
</dbReference>
<gene>
    <name evidence="5" type="ORF">GEV02_24695</name>
</gene>
<dbReference type="PANTHER" id="PTHR22893:SF91">
    <property type="entry name" value="NADPH DEHYDROGENASE 2-RELATED"/>
    <property type="match status" value="1"/>
</dbReference>
<comment type="caution">
    <text evidence="5">The sequence shown here is derived from an EMBL/GenBank/DDBJ whole genome shotgun (WGS) entry which is preliminary data.</text>
</comment>
<dbReference type="EMBL" id="WHUG01000012">
    <property type="protein sequence ID" value="MQA41348.1"/>
    <property type="molecule type" value="Genomic_DNA"/>
</dbReference>
<dbReference type="Pfam" id="PF00724">
    <property type="entry name" value="Oxidored_FMN"/>
    <property type="match status" value="1"/>
</dbReference>
<dbReference type="Gene3D" id="3.20.20.70">
    <property type="entry name" value="Aldolase class I"/>
    <property type="match status" value="1"/>
</dbReference>
<comment type="similarity">
    <text evidence="2">Belongs to the NADH:flavin oxidoreductase/NADH oxidase family.</text>
</comment>
<dbReference type="InterPro" id="IPR036291">
    <property type="entry name" value="NAD(P)-bd_dom_sf"/>
</dbReference>
<dbReference type="InterPro" id="IPR013154">
    <property type="entry name" value="ADH-like_N"/>
</dbReference>
<accession>A0A6A7N904</accession>
<dbReference type="Proteomes" id="UP000440498">
    <property type="component" value="Unassembled WGS sequence"/>
</dbReference>
<keyword evidence="6" id="KW-1185">Reference proteome</keyword>
<dbReference type="RefSeq" id="WP_152840590.1">
    <property type="nucleotide sequence ID" value="NZ_WHUG01000012.1"/>
</dbReference>